<sequence>MSLRLVVEYAVELNKISNNPEEIIEKVQSVCERATVYGVAGTLKFLKMGGRIPKSLATIGEVL</sequence>
<dbReference type="PROSITE" id="PS51482">
    <property type="entry name" value="DEGV"/>
    <property type="match status" value="1"/>
</dbReference>
<evidence type="ECO:0000313" key="1">
    <source>
        <dbReference type="EMBL" id="MBG9985844.1"/>
    </source>
</evidence>
<evidence type="ECO:0000313" key="2">
    <source>
        <dbReference type="Proteomes" id="UP000721415"/>
    </source>
</evidence>
<dbReference type="Proteomes" id="UP000721415">
    <property type="component" value="Unassembled WGS sequence"/>
</dbReference>
<proteinExistence type="predicted"/>
<keyword evidence="2" id="KW-1185">Reference proteome</keyword>
<gene>
    <name evidence="1" type="ORF">HZY91_02925</name>
</gene>
<reference evidence="1 2" key="1">
    <citation type="submission" date="2020-07" db="EMBL/GenBank/DDBJ databases">
        <title>Facklamia lactis sp. nov., isolated from raw milk.</title>
        <authorList>
            <person name="Doll E.V."/>
            <person name="Huptas C."/>
            <person name="Staib L."/>
            <person name="Wenning M."/>
            <person name="Scherer S."/>
        </authorList>
    </citation>
    <scope>NUCLEOTIDE SEQUENCE [LARGE SCALE GENOMIC DNA]</scope>
    <source>
        <strain evidence="1 2">DSM 111018</strain>
    </source>
</reference>
<accession>A0ABS0LNY1</accession>
<dbReference type="InterPro" id="IPR003797">
    <property type="entry name" value="DegV"/>
</dbReference>
<protein>
    <submittedName>
        <fullName evidence="1">DegV family protein</fullName>
    </submittedName>
</protein>
<dbReference type="Pfam" id="PF02645">
    <property type="entry name" value="DegV"/>
    <property type="match status" value="1"/>
</dbReference>
<name>A0ABS0LNY1_9LACT</name>
<organism evidence="1 2">
    <name type="scientific">Facklamia lactis</name>
    <dbReference type="NCBI Taxonomy" id="2749967"/>
    <lineage>
        <taxon>Bacteria</taxon>
        <taxon>Bacillati</taxon>
        <taxon>Bacillota</taxon>
        <taxon>Bacilli</taxon>
        <taxon>Lactobacillales</taxon>
        <taxon>Aerococcaceae</taxon>
        <taxon>Facklamia</taxon>
    </lineage>
</organism>
<dbReference type="SUPFAM" id="SSF82549">
    <property type="entry name" value="DAK1/DegV-like"/>
    <property type="match status" value="1"/>
</dbReference>
<comment type="caution">
    <text evidence="1">The sequence shown here is derived from an EMBL/GenBank/DDBJ whole genome shotgun (WGS) entry which is preliminary data.</text>
</comment>
<dbReference type="EMBL" id="JACBXQ010000002">
    <property type="protein sequence ID" value="MBG9985844.1"/>
    <property type="molecule type" value="Genomic_DNA"/>
</dbReference>